<dbReference type="SUPFAM" id="SSF53474">
    <property type="entry name" value="alpha/beta-Hydrolases"/>
    <property type="match status" value="1"/>
</dbReference>
<dbReference type="Gene3D" id="3.40.50.1820">
    <property type="entry name" value="alpha/beta hydrolase"/>
    <property type="match status" value="1"/>
</dbReference>
<sequence length="324" mass="36049">MIRGHASFLLILALVTSVTFWVGRDQTASAQISSADSADATAPVFHDLSALPGVSGQLIMKPTFASEHVRDRPLYIWLPPSYGQVAKRYPVIYMLDGEHMFIDNLARPSRTEWQVDETLTRLLDEGRIREPIVVAIPSGGSRRYDEYVPQAPMQKHALRLALTFLSDEHMRFLTEEVKPFIDTHFPTLSGPDDTYLLGASVSGLTVMEAMTRYPDLFGAVAAMSPHLSLADGDVVTWLTGQLQTPDTHRLYIDRGTKGLEAQYARGFRRLRLKALDLGYVEGESFEATVYKGAAHKAKDFRDRIHAPLLFLLATDNAATADDPM</sequence>
<organism evidence="1 2">
    <name type="scientific">Algimonas porphyrae</name>
    <dbReference type="NCBI Taxonomy" id="1128113"/>
    <lineage>
        <taxon>Bacteria</taxon>
        <taxon>Pseudomonadati</taxon>
        <taxon>Pseudomonadota</taxon>
        <taxon>Alphaproteobacteria</taxon>
        <taxon>Maricaulales</taxon>
        <taxon>Robiginitomaculaceae</taxon>
        <taxon>Algimonas</taxon>
    </lineage>
</organism>
<comment type="caution">
    <text evidence="1">The sequence shown here is derived from an EMBL/GenBank/DDBJ whole genome shotgun (WGS) entry which is preliminary data.</text>
</comment>
<evidence type="ECO:0000313" key="1">
    <source>
        <dbReference type="EMBL" id="GLQ21767.1"/>
    </source>
</evidence>
<protein>
    <submittedName>
        <fullName evidence="1">Esterase</fullName>
    </submittedName>
</protein>
<evidence type="ECO:0000313" key="2">
    <source>
        <dbReference type="Proteomes" id="UP001161390"/>
    </source>
</evidence>
<dbReference type="EMBL" id="BSNJ01000006">
    <property type="protein sequence ID" value="GLQ21767.1"/>
    <property type="molecule type" value="Genomic_DNA"/>
</dbReference>
<dbReference type="InterPro" id="IPR050583">
    <property type="entry name" value="Mycobacterial_A85_antigen"/>
</dbReference>
<dbReference type="Proteomes" id="UP001161390">
    <property type="component" value="Unassembled WGS sequence"/>
</dbReference>
<dbReference type="Pfam" id="PF00756">
    <property type="entry name" value="Esterase"/>
    <property type="match status" value="1"/>
</dbReference>
<reference evidence="1" key="1">
    <citation type="journal article" date="2014" name="Int. J. Syst. Evol. Microbiol.">
        <title>Complete genome of a new Firmicutes species belonging to the dominant human colonic microbiota ('Ruminococcus bicirculans') reveals two chromosomes and a selective capacity to utilize plant glucans.</title>
        <authorList>
            <consortium name="NISC Comparative Sequencing Program"/>
            <person name="Wegmann U."/>
            <person name="Louis P."/>
            <person name="Goesmann A."/>
            <person name="Henrissat B."/>
            <person name="Duncan S.H."/>
            <person name="Flint H.J."/>
        </authorList>
    </citation>
    <scope>NUCLEOTIDE SEQUENCE</scope>
    <source>
        <strain evidence="1">NBRC 108216</strain>
    </source>
</reference>
<dbReference type="InterPro" id="IPR029058">
    <property type="entry name" value="AB_hydrolase_fold"/>
</dbReference>
<proteinExistence type="predicted"/>
<dbReference type="PANTHER" id="PTHR48098:SF6">
    <property type="entry name" value="FERRI-BACILLIBACTIN ESTERASE BESA"/>
    <property type="match status" value="1"/>
</dbReference>
<dbReference type="PANTHER" id="PTHR48098">
    <property type="entry name" value="ENTEROCHELIN ESTERASE-RELATED"/>
    <property type="match status" value="1"/>
</dbReference>
<name>A0ABQ5V449_9PROT</name>
<reference evidence="1" key="2">
    <citation type="submission" date="2023-01" db="EMBL/GenBank/DDBJ databases">
        <title>Draft genome sequence of Algimonas porphyrae strain NBRC 108216.</title>
        <authorList>
            <person name="Sun Q."/>
            <person name="Mori K."/>
        </authorList>
    </citation>
    <scope>NUCLEOTIDE SEQUENCE</scope>
    <source>
        <strain evidence="1">NBRC 108216</strain>
    </source>
</reference>
<gene>
    <name evidence="1" type="ORF">GCM10007854_27220</name>
</gene>
<keyword evidence="2" id="KW-1185">Reference proteome</keyword>
<dbReference type="InterPro" id="IPR000801">
    <property type="entry name" value="Esterase-like"/>
</dbReference>
<accession>A0ABQ5V449</accession>